<dbReference type="Pfam" id="PF05569">
    <property type="entry name" value="Peptidase_M56"/>
    <property type="match status" value="1"/>
</dbReference>
<dbReference type="AlphaFoldDB" id="A0A3D2XCK2"/>
<feature type="transmembrane region" description="Helical" evidence="1">
    <location>
        <begin position="86"/>
        <end position="107"/>
    </location>
</feature>
<dbReference type="Proteomes" id="UP000262969">
    <property type="component" value="Unassembled WGS sequence"/>
</dbReference>
<evidence type="ECO:0000259" key="2">
    <source>
        <dbReference type="Pfam" id="PF05569"/>
    </source>
</evidence>
<keyword evidence="1" id="KW-1133">Transmembrane helix</keyword>
<feature type="transmembrane region" description="Helical" evidence="1">
    <location>
        <begin position="189"/>
        <end position="212"/>
    </location>
</feature>
<sequence length="345" mass="40424">MRFLYIHVLCTEFILAMILIRKFMKQLLPKRYIVILWDFVLLSFILPFFFVPKPKSVPQQLNVIGSTMISINNNITELMLHYLVPLRIICLIGTILILLYFSCSYLISVRTFKKASDATDMYILNWLSDHKLKRKIRIRESNTISSPLTYGILRPVILLPVHEKKRNHLSLILQHEYEHILHFDVVKKLIMLLIVSLYWFNPFLWIMCFMYNNDIEYACDEAVIKTKGVNYKKEYSLLLVHSATCMEEHDLLNSYLSKNSMEERILLIMDFKKRTLPCKILSLVTLIGLLTIMITTQRINASASHNDVADQTNYSTAEETTLQDLNTEKINIFDIVYTPDSINEQ</sequence>
<dbReference type="PANTHER" id="PTHR34978:SF3">
    <property type="entry name" value="SLR0241 PROTEIN"/>
    <property type="match status" value="1"/>
</dbReference>
<gene>
    <name evidence="3" type="ORF">DHW61_16945</name>
</gene>
<name>A0A3D2XCK2_9FIRM</name>
<dbReference type="InterPro" id="IPR008756">
    <property type="entry name" value="Peptidase_M56"/>
</dbReference>
<proteinExistence type="predicted"/>
<feature type="transmembrane region" description="Helical" evidence="1">
    <location>
        <begin position="6"/>
        <end position="24"/>
    </location>
</feature>
<evidence type="ECO:0000313" key="3">
    <source>
        <dbReference type="EMBL" id="HCL04068.1"/>
    </source>
</evidence>
<dbReference type="PANTHER" id="PTHR34978">
    <property type="entry name" value="POSSIBLE SENSOR-TRANSDUCER PROTEIN BLAR"/>
    <property type="match status" value="1"/>
</dbReference>
<keyword evidence="1" id="KW-0812">Transmembrane</keyword>
<feature type="transmembrane region" description="Helical" evidence="1">
    <location>
        <begin position="31"/>
        <end position="51"/>
    </location>
</feature>
<comment type="caution">
    <text evidence="3">The sequence shown here is derived from an EMBL/GenBank/DDBJ whole genome shotgun (WGS) entry which is preliminary data.</text>
</comment>
<dbReference type="CDD" id="cd07341">
    <property type="entry name" value="M56_BlaR1_MecR1_like"/>
    <property type="match status" value="1"/>
</dbReference>
<feature type="domain" description="Peptidase M56" evidence="2">
    <location>
        <begin position="5"/>
        <end position="268"/>
    </location>
</feature>
<accession>A0A3D2XCK2</accession>
<protein>
    <recommendedName>
        <fullName evidence="2">Peptidase M56 domain-containing protein</fullName>
    </recommendedName>
</protein>
<dbReference type="InterPro" id="IPR052173">
    <property type="entry name" value="Beta-lactam_resp_regulator"/>
</dbReference>
<keyword evidence="1" id="KW-0472">Membrane</keyword>
<dbReference type="EMBL" id="DPVV01000553">
    <property type="protein sequence ID" value="HCL04068.1"/>
    <property type="molecule type" value="Genomic_DNA"/>
</dbReference>
<evidence type="ECO:0000313" key="4">
    <source>
        <dbReference type="Proteomes" id="UP000262969"/>
    </source>
</evidence>
<evidence type="ECO:0000256" key="1">
    <source>
        <dbReference type="SAM" id="Phobius"/>
    </source>
</evidence>
<reference evidence="3 4" key="1">
    <citation type="journal article" date="2018" name="Nat. Biotechnol.">
        <title>A standardized bacterial taxonomy based on genome phylogeny substantially revises the tree of life.</title>
        <authorList>
            <person name="Parks D.H."/>
            <person name="Chuvochina M."/>
            <person name="Waite D.W."/>
            <person name="Rinke C."/>
            <person name="Skarshewski A."/>
            <person name="Chaumeil P.A."/>
            <person name="Hugenholtz P."/>
        </authorList>
    </citation>
    <scope>NUCLEOTIDE SEQUENCE [LARGE SCALE GENOMIC DNA]</scope>
    <source>
        <strain evidence="3">UBA11728</strain>
    </source>
</reference>
<organism evidence="3 4">
    <name type="scientific">Lachnoclostridium phytofermentans</name>
    <dbReference type="NCBI Taxonomy" id="66219"/>
    <lineage>
        <taxon>Bacteria</taxon>
        <taxon>Bacillati</taxon>
        <taxon>Bacillota</taxon>
        <taxon>Clostridia</taxon>
        <taxon>Lachnospirales</taxon>
        <taxon>Lachnospiraceae</taxon>
    </lineage>
</organism>